<sequence>MSVVSIILVVGETIEVVDRTCLLSHIKDGLSTIPQFETLKVNEILLSVSEPESISHDDFKFTSADASIILLQRPSVGRILEHLEGALMLLPRIICLVYSGAICQSSGHWILPSAVFKPSYVVDGISSVSRKLVKTLADAAKESVAPLTLHIACTSVSMGGEWRHVLTSRLPATIAGHPLLVSVNRQHPHLKRPPTLGAPAKPELAPLPSDIAGVEAFCQRVEAVLAAPSPTPACGPSIRAEGCSIRIQHPCLYVFPEGSGQSVVFALPGFSLMVNAGCSRDPTAWKMAQHLENIDAILLTHWGIDNTLGLTSLLPALMASSDGASPVPKVTCLLTPPPGHLLAQPPSGDTATPASADPLVVNVAKVICDLSQEMRPFVAESRLTPLEVGRGAKISAMPKSVPLYYKTGYGSLDLYPLTPTDEDQAEVKKLAELWTKTAPSVTAALVGAAKGVTAPRHAVLPLVSQLSVSALLIWRPARKSDALLRVLFVAPNAHQARVLLALEHLHVGLPCIHQANPYAAPTTTTAAAGGGGGAGSLARKPASTLSATSRKPISARPPATVANGVPGAHPNVSGPAPRAPPRQTRPKTAEVRKPAGSGAAAPRSAKPKLMANAHHPTTKSTSTLRQTPSSVKAPQAPPPATEKAAEQEPTREFLQHVEVPSGGSSSPVASPPLESSHTPVEEDLSGHDLIQHDSLSPLANDVSESGASKAASPTNNVEEKWPLHDGDSHLANEGDTARDSLEAASQEPLDMSHESLGVPQKPQEVSHEALDPLNEWGQPQAMPAPIAAAKPSKPSATRSASSASGPPEGYFEASAVTGGPGKAPYDKLRKTHVDVAFLPGAGDVGMVDAEFFKHVRARYYVATAVAPTPDLLKALAVGKESWNANRKVTKDNQANEVSLILAHDTPELLQWAAINEKRLVGDQIDLLTVAEHSTIQLVSADGDSGVDADVAAARGLACPGFRLDL</sequence>
<dbReference type="GO" id="GO:0007409">
    <property type="term" value="P:axonogenesis"/>
    <property type="evidence" value="ECO:0007669"/>
    <property type="project" value="TreeGrafter"/>
</dbReference>
<name>A0A5K3FF26_MESCO</name>
<dbReference type="InterPro" id="IPR026074">
    <property type="entry name" value="MAP1"/>
</dbReference>
<dbReference type="PANTHER" id="PTHR13843">
    <property type="entry name" value="MICROTUBULE-ASSOCIATED PROTEIN"/>
    <property type="match status" value="1"/>
</dbReference>
<proteinExistence type="predicted"/>
<feature type="region of interest" description="Disordered" evidence="1">
    <location>
        <begin position="698"/>
        <end position="766"/>
    </location>
</feature>
<organism evidence="3">
    <name type="scientific">Mesocestoides corti</name>
    <name type="common">Flatworm</name>
    <dbReference type="NCBI Taxonomy" id="53468"/>
    <lineage>
        <taxon>Eukaryota</taxon>
        <taxon>Metazoa</taxon>
        <taxon>Spiralia</taxon>
        <taxon>Lophotrochozoa</taxon>
        <taxon>Platyhelminthes</taxon>
        <taxon>Cestoda</taxon>
        <taxon>Eucestoda</taxon>
        <taxon>Cyclophyllidea</taxon>
        <taxon>Mesocestoididae</taxon>
        <taxon>Mesocestoides</taxon>
    </lineage>
</organism>
<feature type="compositionally biased region" description="Basic and acidic residues" evidence="1">
    <location>
        <begin position="643"/>
        <end position="655"/>
    </location>
</feature>
<feature type="compositionally biased region" description="Basic and acidic residues" evidence="1">
    <location>
        <begin position="717"/>
        <end position="741"/>
    </location>
</feature>
<dbReference type="WBParaSite" id="MCU_007656-RA">
    <property type="protein sequence ID" value="MCU_007656-RA"/>
    <property type="gene ID" value="MCU_007656"/>
</dbReference>
<dbReference type="Pfam" id="PF25281">
    <property type="entry name" value="MBL_MAP1B"/>
    <property type="match status" value="1"/>
</dbReference>
<dbReference type="PANTHER" id="PTHR13843:SF12">
    <property type="entry name" value="ATPASE F1_V1_A1 COMPLEX ALPHA_BETA SUBUNIT NUCLEOTIDE-BINDING DOMAIN-CONTAINING PROTEIN"/>
    <property type="match status" value="1"/>
</dbReference>
<dbReference type="GO" id="GO:0016358">
    <property type="term" value="P:dendrite development"/>
    <property type="evidence" value="ECO:0007669"/>
    <property type="project" value="TreeGrafter"/>
</dbReference>
<feature type="compositionally biased region" description="Low complexity" evidence="1">
    <location>
        <begin position="785"/>
        <end position="807"/>
    </location>
</feature>
<dbReference type="GO" id="GO:0008017">
    <property type="term" value="F:microtubule binding"/>
    <property type="evidence" value="ECO:0007669"/>
    <property type="project" value="InterPro"/>
</dbReference>
<dbReference type="GO" id="GO:0045202">
    <property type="term" value="C:synapse"/>
    <property type="evidence" value="ECO:0007669"/>
    <property type="project" value="TreeGrafter"/>
</dbReference>
<dbReference type="InterPro" id="IPR036866">
    <property type="entry name" value="RibonucZ/Hydroxyglut_hydro"/>
</dbReference>
<feature type="region of interest" description="Disordered" evidence="1">
    <location>
        <begin position="785"/>
        <end position="808"/>
    </location>
</feature>
<reference evidence="3" key="1">
    <citation type="submission" date="2019-11" db="UniProtKB">
        <authorList>
            <consortium name="WormBaseParasite"/>
        </authorList>
    </citation>
    <scope>IDENTIFICATION</scope>
</reference>
<dbReference type="GO" id="GO:0005874">
    <property type="term" value="C:microtubule"/>
    <property type="evidence" value="ECO:0007669"/>
    <property type="project" value="InterPro"/>
</dbReference>
<dbReference type="GO" id="GO:0003779">
    <property type="term" value="F:actin binding"/>
    <property type="evidence" value="ECO:0007669"/>
    <property type="project" value="TreeGrafter"/>
</dbReference>
<dbReference type="GO" id="GO:0005875">
    <property type="term" value="C:microtubule associated complex"/>
    <property type="evidence" value="ECO:0007669"/>
    <property type="project" value="TreeGrafter"/>
</dbReference>
<evidence type="ECO:0000313" key="3">
    <source>
        <dbReference type="WBParaSite" id="MCU_007656-RA"/>
    </source>
</evidence>
<feature type="compositionally biased region" description="Low complexity" evidence="1">
    <location>
        <begin position="594"/>
        <end position="608"/>
    </location>
</feature>
<protein>
    <submittedName>
        <fullName evidence="3">Microtubule-associated protein futsch</fullName>
    </submittedName>
</protein>
<accession>A0A5K3FF26</accession>
<dbReference type="InterPro" id="IPR057480">
    <property type="entry name" value="MAP1A/B/S-like_MBL"/>
</dbReference>
<dbReference type="GO" id="GO:0000226">
    <property type="term" value="P:microtubule cytoskeleton organization"/>
    <property type="evidence" value="ECO:0007669"/>
    <property type="project" value="InterPro"/>
</dbReference>
<feature type="compositionally biased region" description="Polar residues" evidence="1">
    <location>
        <begin position="618"/>
        <end position="632"/>
    </location>
</feature>
<feature type="region of interest" description="Disordered" evidence="1">
    <location>
        <begin position="527"/>
        <end position="682"/>
    </location>
</feature>
<evidence type="ECO:0000259" key="2">
    <source>
        <dbReference type="Pfam" id="PF25281"/>
    </source>
</evidence>
<dbReference type="AlphaFoldDB" id="A0A5K3FF26"/>
<feature type="compositionally biased region" description="Low complexity" evidence="1">
    <location>
        <begin position="659"/>
        <end position="672"/>
    </location>
</feature>
<dbReference type="GO" id="GO:0005829">
    <property type="term" value="C:cytosol"/>
    <property type="evidence" value="ECO:0007669"/>
    <property type="project" value="TreeGrafter"/>
</dbReference>
<feature type="domain" description="Microtubule-associated protein 1A/B/S-like MBL-like" evidence="2">
    <location>
        <begin position="242"/>
        <end position="505"/>
    </location>
</feature>
<dbReference type="GO" id="GO:0031114">
    <property type="term" value="P:regulation of microtubule depolymerization"/>
    <property type="evidence" value="ECO:0007669"/>
    <property type="project" value="TreeGrafter"/>
</dbReference>
<dbReference type="GO" id="GO:0043025">
    <property type="term" value="C:neuronal cell body"/>
    <property type="evidence" value="ECO:0007669"/>
    <property type="project" value="TreeGrafter"/>
</dbReference>
<dbReference type="SUPFAM" id="SSF56281">
    <property type="entry name" value="Metallo-hydrolase/oxidoreductase"/>
    <property type="match status" value="1"/>
</dbReference>
<feature type="compositionally biased region" description="Polar residues" evidence="1">
    <location>
        <begin position="702"/>
        <end position="716"/>
    </location>
</feature>
<evidence type="ECO:0000256" key="1">
    <source>
        <dbReference type="SAM" id="MobiDB-lite"/>
    </source>
</evidence>
<dbReference type="GO" id="GO:0030425">
    <property type="term" value="C:dendrite"/>
    <property type="evidence" value="ECO:0007669"/>
    <property type="project" value="TreeGrafter"/>
</dbReference>